<dbReference type="Gene3D" id="3.40.50.1110">
    <property type="entry name" value="SGNH hydrolase"/>
    <property type="match status" value="1"/>
</dbReference>
<dbReference type="STRING" id="871325.SAMN05444349_1204"/>
<reference evidence="1 2" key="1">
    <citation type="submission" date="2016-11" db="EMBL/GenBank/DDBJ databases">
        <authorList>
            <person name="Jaros S."/>
            <person name="Januszkiewicz K."/>
            <person name="Wedrychowicz H."/>
        </authorList>
    </citation>
    <scope>NUCLEOTIDE SEQUENCE [LARGE SCALE GENOMIC DNA]</scope>
    <source>
        <strain evidence="1 2">DSM 26883</strain>
    </source>
</reference>
<organism evidence="1 2">
    <name type="scientific">Bacteroides faecichinchillae</name>
    <dbReference type="NCBI Taxonomy" id="871325"/>
    <lineage>
        <taxon>Bacteria</taxon>
        <taxon>Pseudomonadati</taxon>
        <taxon>Bacteroidota</taxon>
        <taxon>Bacteroidia</taxon>
        <taxon>Bacteroidales</taxon>
        <taxon>Bacteroidaceae</taxon>
        <taxon>Bacteroides</taxon>
    </lineage>
</organism>
<keyword evidence="2" id="KW-1185">Reference proteome</keyword>
<sequence length="72" mass="8497">MARERAALNIKKSAYSFQRHPYEPCYLYEAGIAPLEQYPIKGVIWYQGESNAHNKDAHEKLFKLLVQSWRKN</sequence>
<gene>
    <name evidence="1" type="ORF">SAMN05444349_1204</name>
</gene>
<evidence type="ECO:0000313" key="1">
    <source>
        <dbReference type="EMBL" id="SHF44308.1"/>
    </source>
</evidence>
<dbReference type="PANTHER" id="PTHR22901">
    <property type="entry name" value="SIALATE O-ACETYLESTERASE"/>
    <property type="match status" value="1"/>
</dbReference>
<dbReference type="InterPro" id="IPR039329">
    <property type="entry name" value="SIAE"/>
</dbReference>
<protein>
    <submittedName>
        <fullName evidence="1">Uncharacterized protein</fullName>
    </submittedName>
</protein>
<dbReference type="PANTHER" id="PTHR22901:SF0">
    <property type="entry name" value="SIALATE O-ACETYLESTERASE"/>
    <property type="match status" value="1"/>
</dbReference>
<dbReference type="AlphaFoldDB" id="A0A1M5BP46"/>
<dbReference type="GO" id="GO:0001681">
    <property type="term" value="F:sialate O-acetylesterase activity"/>
    <property type="evidence" value="ECO:0007669"/>
    <property type="project" value="InterPro"/>
</dbReference>
<dbReference type="GO" id="GO:0005975">
    <property type="term" value="P:carbohydrate metabolic process"/>
    <property type="evidence" value="ECO:0007669"/>
    <property type="project" value="TreeGrafter"/>
</dbReference>
<name>A0A1M5BP46_9BACE</name>
<dbReference type="InterPro" id="IPR036514">
    <property type="entry name" value="SGNH_hydro_sf"/>
</dbReference>
<dbReference type="SUPFAM" id="SSF52266">
    <property type="entry name" value="SGNH hydrolase"/>
    <property type="match status" value="1"/>
</dbReference>
<proteinExistence type="predicted"/>
<dbReference type="EMBL" id="FQVD01000020">
    <property type="protein sequence ID" value="SHF44308.1"/>
    <property type="molecule type" value="Genomic_DNA"/>
</dbReference>
<dbReference type="Proteomes" id="UP000184436">
    <property type="component" value="Unassembled WGS sequence"/>
</dbReference>
<evidence type="ECO:0000313" key="2">
    <source>
        <dbReference type="Proteomes" id="UP000184436"/>
    </source>
</evidence>
<accession>A0A1M5BP46</accession>